<accession>A0A955IWL5</accession>
<name>A0A955IWL5_UNCKA</name>
<proteinExistence type="predicted"/>
<feature type="transmembrane region" description="Helical" evidence="1">
    <location>
        <begin position="100"/>
        <end position="119"/>
    </location>
</feature>
<evidence type="ECO:0000256" key="1">
    <source>
        <dbReference type="SAM" id="Phobius"/>
    </source>
</evidence>
<keyword evidence="1" id="KW-0472">Membrane</keyword>
<dbReference type="AlphaFoldDB" id="A0A955IWL5"/>
<keyword evidence="1" id="KW-0812">Transmembrane</keyword>
<organism evidence="2 3">
    <name type="scientific">candidate division WWE3 bacterium</name>
    <dbReference type="NCBI Taxonomy" id="2053526"/>
    <lineage>
        <taxon>Bacteria</taxon>
        <taxon>Katanobacteria</taxon>
    </lineage>
</organism>
<feature type="transmembrane region" description="Helical" evidence="1">
    <location>
        <begin position="58"/>
        <end position="79"/>
    </location>
</feature>
<dbReference type="EMBL" id="JAGQNY010000007">
    <property type="protein sequence ID" value="MCA9302177.1"/>
    <property type="molecule type" value="Genomic_DNA"/>
</dbReference>
<keyword evidence="1" id="KW-1133">Transmembrane helix</keyword>
<reference evidence="2" key="1">
    <citation type="submission" date="2020-04" db="EMBL/GenBank/DDBJ databases">
        <authorList>
            <person name="Zhang T."/>
        </authorList>
    </citation>
    <scope>NUCLEOTIDE SEQUENCE</scope>
    <source>
        <strain evidence="2">HKST-UBA80</strain>
    </source>
</reference>
<evidence type="ECO:0000313" key="2">
    <source>
        <dbReference type="EMBL" id="MCA9302177.1"/>
    </source>
</evidence>
<protein>
    <submittedName>
        <fullName evidence="2">Uncharacterized protein</fullName>
    </submittedName>
</protein>
<comment type="caution">
    <text evidence="2">The sequence shown here is derived from an EMBL/GenBank/DDBJ whole genome shotgun (WGS) entry which is preliminary data.</text>
</comment>
<evidence type="ECO:0000313" key="3">
    <source>
        <dbReference type="Proteomes" id="UP000714817"/>
    </source>
</evidence>
<gene>
    <name evidence="2" type="ORF">KDA10_02325</name>
</gene>
<reference evidence="2" key="2">
    <citation type="journal article" date="2021" name="Microbiome">
        <title>Successional dynamics and alternative stable states in a saline activated sludge microbial community over 9 years.</title>
        <authorList>
            <person name="Wang Y."/>
            <person name="Ye J."/>
            <person name="Ju F."/>
            <person name="Liu L."/>
            <person name="Boyd J.A."/>
            <person name="Deng Y."/>
            <person name="Parks D.H."/>
            <person name="Jiang X."/>
            <person name="Yin X."/>
            <person name="Woodcroft B.J."/>
            <person name="Tyson G.W."/>
            <person name="Hugenholtz P."/>
            <person name="Polz M.F."/>
            <person name="Zhang T."/>
        </authorList>
    </citation>
    <scope>NUCLEOTIDE SEQUENCE</scope>
    <source>
        <strain evidence="2">HKST-UBA80</strain>
    </source>
</reference>
<sequence>MQRQLFKKIVIFGSLLTMLLIAPQRTYAVTGVAGLGCDQLTSVDAPEFTQLMCPIIRVVYILLYASGAVFSMMVIITAYKYITAQGDPKGIMGANLSGTQAVIGFLMIIGSFVVLRLIMNVTGLQASMNFFDDVIAGICGIFTDTNGNLIIRGLPGCQ</sequence>
<dbReference type="Proteomes" id="UP000714817">
    <property type="component" value="Unassembled WGS sequence"/>
</dbReference>